<evidence type="ECO:0000256" key="1">
    <source>
        <dbReference type="SAM" id="MobiDB-lite"/>
    </source>
</evidence>
<feature type="region of interest" description="Disordered" evidence="1">
    <location>
        <begin position="1"/>
        <end position="40"/>
    </location>
</feature>
<protein>
    <submittedName>
        <fullName evidence="2">Uncharacterized protein</fullName>
    </submittedName>
</protein>
<dbReference type="EMBL" id="CADCUY010000416">
    <property type="protein sequence ID" value="CAA9420777.1"/>
    <property type="molecule type" value="Genomic_DNA"/>
</dbReference>
<proteinExistence type="predicted"/>
<evidence type="ECO:0000313" key="2">
    <source>
        <dbReference type="EMBL" id="CAA9420777.1"/>
    </source>
</evidence>
<sequence>MRVVEPAGGLEPPTPCSQDGEHPRPSRRLRGSQASPKGPA</sequence>
<accession>A0A6J4PVJ4</accession>
<dbReference type="AlphaFoldDB" id="A0A6J4PVJ4"/>
<gene>
    <name evidence="2" type="ORF">AVDCRST_MAG35-1975</name>
</gene>
<organism evidence="2">
    <name type="scientific">uncultured Quadrisphaera sp</name>
    <dbReference type="NCBI Taxonomy" id="904978"/>
    <lineage>
        <taxon>Bacteria</taxon>
        <taxon>Bacillati</taxon>
        <taxon>Actinomycetota</taxon>
        <taxon>Actinomycetes</taxon>
        <taxon>Kineosporiales</taxon>
        <taxon>Kineosporiaceae</taxon>
        <taxon>Quadrisphaera</taxon>
        <taxon>environmental samples</taxon>
    </lineage>
</organism>
<reference evidence="2" key="1">
    <citation type="submission" date="2020-02" db="EMBL/GenBank/DDBJ databases">
        <authorList>
            <person name="Meier V. D."/>
        </authorList>
    </citation>
    <scope>NUCLEOTIDE SEQUENCE</scope>
    <source>
        <strain evidence="2">AVDCRST_MAG35</strain>
    </source>
</reference>
<name>A0A6J4PVJ4_9ACTN</name>